<protein>
    <recommendedName>
        <fullName evidence="11">ABC transporter domain-containing protein</fullName>
    </recommendedName>
</protein>
<dbReference type="PROSITE" id="PS00211">
    <property type="entry name" value="ABC_TRANSPORTER_1"/>
    <property type="match status" value="1"/>
</dbReference>
<keyword evidence="13" id="KW-1185">Reference proteome</keyword>
<feature type="transmembrane region" description="Helical" evidence="10">
    <location>
        <begin position="1315"/>
        <end position="1336"/>
    </location>
</feature>
<evidence type="ECO:0000313" key="13">
    <source>
        <dbReference type="Proteomes" id="UP000807469"/>
    </source>
</evidence>
<evidence type="ECO:0000256" key="2">
    <source>
        <dbReference type="ARBA" id="ARBA00006012"/>
    </source>
</evidence>
<dbReference type="CDD" id="cd03233">
    <property type="entry name" value="ABCG_PDR_domain1"/>
    <property type="match status" value="1"/>
</dbReference>
<feature type="transmembrane region" description="Helical" evidence="10">
    <location>
        <begin position="1438"/>
        <end position="1459"/>
    </location>
</feature>
<dbReference type="Pfam" id="PF14510">
    <property type="entry name" value="ABC_trans_N"/>
    <property type="match status" value="1"/>
</dbReference>
<dbReference type="InterPro" id="IPR003593">
    <property type="entry name" value="AAA+_ATPase"/>
</dbReference>
<accession>A0A9P5ZG02</accession>
<keyword evidence="5" id="KW-0547">Nucleotide-binding</keyword>
<dbReference type="GO" id="GO:0016020">
    <property type="term" value="C:membrane"/>
    <property type="evidence" value="ECO:0007669"/>
    <property type="project" value="UniProtKB-SubCell"/>
</dbReference>
<comment type="caution">
    <text evidence="12">The sequence shown here is derived from an EMBL/GenBank/DDBJ whole genome shotgun (WGS) entry which is preliminary data.</text>
</comment>
<evidence type="ECO:0000256" key="1">
    <source>
        <dbReference type="ARBA" id="ARBA00004141"/>
    </source>
</evidence>
<feature type="transmembrane region" description="Helical" evidence="10">
    <location>
        <begin position="124"/>
        <end position="143"/>
    </location>
</feature>
<dbReference type="EMBL" id="MU155130">
    <property type="protein sequence ID" value="KAF9486395.1"/>
    <property type="molecule type" value="Genomic_DNA"/>
</dbReference>
<reference evidence="12" key="1">
    <citation type="submission" date="2020-11" db="EMBL/GenBank/DDBJ databases">
        <authorList>
            <consortium name="DOE Joint Genome Institute"/>
            <person name="Ahrendt S."/>
            <person name="Riley R."/>
            <person name="Andreopoulos W."/>
            <person name="Labutti K."/>
            <person name="Pangilinan J."/>
            <person name="Ruiz-Duenas F.J."/>
            <person name="Barrasa J.M."/>
            <person name="Sanchez-Garcia M."/>
            <person name="Camarero S."/>
            <person name="Miyauchi S."/>
            <person name="Serrano A."/>
            <person name="Linde D."/>
            <person name="Babiker R."/>
            <person name="Drula E."/>
            <person name="Ayuso-Fernandez I."/>
            <person name="Pacheco R."/>
            <person name="Padilla G."/>
            <person name="Ferreira P."/>
            <person name="Barriuso J."/>
            <person name="Kellner H."/>
            <person name="Castanera R."/>
            <person name="Alfaro M."/>
            <person name="Ramirez L."/>
            <person name="Pisabarro A.G."/>
            <person name="Kuo A."/>
            <person name="Tritt A."/>
            <person name="Lipzen A."/>
            <person name="He G."/>
            <person name="Yan M."/>
            <person name="Ng V."/>
            <person name="Cullen D."/>
            <person name="Martin F."/>
            <person name="Rosso M.-N."/>
            <person name="Henrissat B."/>
            <person name="Hibbett D."/>
            <person name="Martinez A.T."/>
            <person name="Grigoriev I.V."/>
        </authorList>
    </citation>
    <scope>NUCLEOTIDE SEQUENCE</scope>
    <source>
        <strain evidence="12">CIRM-BRFM 674</strain>
    </source>
</reference>
<evidence type="ECO:0000256" key="5">
    <source>
        <dbReference type="ARBA" id="ARBA00022741"/>
    </source>
</evidence>
<feature type="coiled-coil region" evidence="9">
    <location>
        <begin position="794"/>
        <end position="828"/>
    </location>
</feature>
<keyword evidence="3" id="KW-0813">Transport</keyword>
<evidence type="ECO:0000256" key="4">
    <source>
        <dbReference type="ARBA" id="ARBA00022692"/>
    </source>
</evidence>
<evidence type="ECO:0000259" key="11">
    <source>
        <dbReference type="PROSITE" id="PS50893"/>
    </source>
</evidence>
<dbReference type="InterPro" id="IPR003439">
    <property type="entry name" value="ABC_transporter-like_ATP-bd"/>
</dbReference>
<dbReference type="Pfam" id="PF01061">
    <property type="entry name" value="ABC2_membrane"/>
    <property type="match status" value="2"/>
</dbReference>
<dbReference type="InterPro" id="IPR027417">
    <property type="entry name" value="P-loop_NTPase"/>
</dbReference>
<keyword evidence="9" id="KW-0175">Coiled coil</keyword>
<dbReference type="OrthoDB" id="245989at2759"/>
<keyword evidence="8 10" id="KW-0472">Membrane</keyword>
<feature type="transmembrane region" description="Helical" evidence="10">
    <location>
        <begin position="647"/>
        <end position="667"/>
    </location>
</feature>
<dbReference type="Pfam" id="PF19055">
    <property type="entry name" value="ABC2_membrane_7"/>
    <property type="match status" value="1"/>
</dbReference>
<evidence type="ECO:0000256" key="8">
    <source>
        <dbReference type="ARBA" id="ARBA00023136"/>
    </source>
</evidence>
<dbReference type="PANTHER" id="PTHR19241">
    <property type="entry name" value="ATP-BINDING CASSETTE TRANSPORTER"/>
    <property type="match status" value="1"/>
</dbReference>
<keyword evidence="4 10" id="KW-0812">Transmembrane</keyword>
<dbReference type="InterPro" id="IPR017871">
    <property type="entry name" value="ABC_transporter-like_CS"/>
</dbReference>
<gene>
    <name evidence="12" type="ORF">BDN70DRAFT_940787</name>
</gene>
<dbReference type="CDD" id="cd03232">
    <property type="entry name" value="ABCG_PDR_domain2"/>
    <property type="match status" value="1"/>
</dbReference>
<dbReference type="SMART" id="SM00382">
    <property type="entry name" value="AAA"/>
    <property type="match status" value="2"/>
</dbReference>
<keyword evidence="7 10" id="KW-1133">Transmembrane helix</keyword>
<dbReference type="PROSITE" id="PS50893">
    <property type="entry name" value="ABC_TRANSPORTER_2"/>
    <property type="match status" value="2"/>
</dbReference>
<sequence>MADTAEGNAQVDSGQNTIAHSHISIFNEGSDSHHVDVARAEEQFNELSRQLTIRSAHSLTDSTATANDVEKGGSESFDLREYLTSSNDANQRAGIKHKNVGVIWEDLQVEVMGGLDSKIYMGDLGGAVIGFVMGPILWILSLFSKILPGKKDFPSRTILHRSSGVLKPGEMCLVLGCPGAGCSTFLKTIANQREGYAKVSGDVLYAGIKAEEMAKYYRGEVVYNQEDDIHMATLTVAQTLAFALSTKTPGPNGRLPGVTRKQFDAEVSDLLLRMLNISHTKQTLVGDEFVRGVSGGERKRVSIAEMMATRARVQCWDNSTRGLDASTALDFTKSLRVMTDVLGQTTFVSLYQAGESIYELFDKVLVLDQGHQVFYGPPSEARAYFESLGYQSLPRQSTADYLTGCTDPNERRFAPGRSANDTSATPDALNDAFHASPYARTNADDLAKYKLHMATEKADQEAFRAAVAADKKKGVSKKSPYTLGFTGQVRALTVRQFQQKMQDKFQLYTSFTLSTLLAIVIGAAYFNQPLTSAGAFTRGSVVFAALLTTCLDAFGEMPMQMIGRPILRKQTGYGMYRASAIAVANTLADIPISATRIIIYNIIVYFMSGLHRSAGAFWTFHFFNYIAYLVMQGFFRSFGLICFNFDSAFRLAVFFIPNFVEYTGYILPVTSMKRWLFWIYYANPVAYAWQACMENEFMRISLTCDGNAIVPRNLFGLTKYPNDLGPNQACTLFGAEGGSNVISGTSYIAAGYGLDVNDLWRRHLPVLIGFFILFQLTQVAALEFYPQYGLNLSLRIYAKENDETKRLNAELQERKQTKSDKLTSEKEAIDKPLIDRKTFTWEDLNYHVPSPNGPLRLLHDVQGYVKPGTLTALMGASGAGKTTCLDVLAQRKNIGVVSGDVLVDGRPLPTDFARCTAYAEQMDVHEGTATVREAMRFSAYLRQPASVSKEEKDQYVEEMIELLELQNLSEALVFSLDMEARKRLTIGVELASKPELLLFLDEPTSGLDAQSAWNLVRFLRKLADQGQAILCTIHQPSSLLFESFDRLLLLERGGETVYFGDIGEDSKVIRDYFSRHGALCPGNVNPAEFMLEAIGAGVTPRIGDHDWKDIWLDSAEYQKVKREIAEIKAEALARPDADKKELSTYATPFLYQLKIVVQRNNTALWRSPDYIFSRLFVASFISFFISLSFIQLGTSVRELQFRVFGIFWVVVLPALVMSQIEPMFIMNRRIFIRESSSRIYSPYVFAIGQLLGEIPYSIVCGILYWVLMVYPMGFGQGSAGTNGTGFQLLIILFMLLFGVSLGQMVAALSPSVQVAVLFNPFISLVLSTFCGVTIPYPTMIKFWRSWLYQLNPYTRTLASMVSTELHGLIIKCKPDEFATFSPPSGQTCQSWAQSFVDIAGGYLDNGAATTACRYCQFRLGDQFYEPLNISFSNRWRDAFILFAYFVFNLIITIIASRYLRYHKR</sequence>
<dbReference type="GO" id="GO:0140359">
    <property type="term" value="F:ABC-type transporter activity"/>
    <property type="evidence" value="ECO:0007669"/>
    <property type="project" value="InterPro"/>
</dbReference>
<dbReference type="InterPro" id="IPR034003">
    <property type="entry name" value="ABCG_PDR_2"/>
</dbReference>
<evidence type="ECO:0000256" key="3">
    <source>
        <dbReference type="ARBA" id="ARBA00022448"/>
    </source>
</evidence>
<dbReference type="InterPro" id="IPR029481">
    <property type="entry name" value="ABC_trans_N"/>
</dbReference>
<dbReference type="GO" id="GO:0005524">
    <property type="term" value="F:ATP binding"/>
    <property type="evidence" value="ECO:0007669"/>
    <property type="project" value="UniProtKB-KW"/>
</dbReference>
<keyword evidence="6" id="KW-0067">ATP-binding</keyword>
<feature type="transmembrane region" description="Helical" evidence="10">
    <location>
        <begin position="1239"/>
        <end position="1266"/>
    </location>
</feature>
<dbReference type="InterPro" id="IPR010929">
    <property type="entry name" value="PDR_CDR_ABC"/>
</dbReference>
<evidence type="ECO:0000256" key="9">
    <source>
        <dbReference type="SAM" id="Coils"/>
    </source>
</evidence>
<evidence type="ECO:0000313" key="12">
    <source>
        <dbReference type="EMBL" id="KAF9486395.1"/>
    </source>
</evidence>
<feature type="domain" description="ABC transporter" evidence="11">
    <location>
        <begin position="839"/>
        <end position="1078"/>
    </location>
</feature>
<dbReference type="InterPro" id="IPR043926">
    <property type="entry name" value="ABCG_dom"/>
</dbReference>
<feature type="transmembrane region" description="Helical" evidence="10">
    <location>
        <begin position="1286"/>
        <end position="1308"/>
    </location>
</feature>
<dbReference type="InterPro" id="IPR034001">
    <property type="entry name" value="ABCG_PDR_1"/>
</dbReference>
<evidence type="ECO:0000256" key="7">
    <source>
        <dbReference type="ARBA" id="ARBA00022989"/>
    </source>
</evidence>
<name>A0A9P5ZG02_9AGAR</name>
<dbReference type="Pfam" id="PF00005">
    <property type="entry name" value="ABC_tran"/>
    <property type="match status" value="2"/>
</dbReference>
<proteinExistence type="inferred from homology"/>
<feature type="transmembrane region" description="Helical" evidence="10">
    <location>
        <begin position="505"/>
        <end position="526"/>
    </location>
</feature>
<dbReference type="GO" id="GO:0016887">
    <property type="term" value="F:ATP hydrolysis activity"/>
    <property type="evidence" value="ECO:0007669"/>
    <property type="project" value="InterPro"/>
</dbReference>
<dbReference type="SUPFAM" id="SSF52540">
    <property type="entry name" value="P-loop containing nucleoside triphosphate hydrolases"/>
    <property type="match status" value="2"/>
</dbReference>
<comment type="subcellular location">
    <subcellularLocation>
        <location evidence="1">Membrane</location>
        <topology evidence="1">Multi-pass membrane protein</topology>
    </subcellularLocation>
</comment>
<feature type="transmembrane region" description="Helical" evidence="10">
    <location>
        <begin position="532"/>
        <end position="554"/>
    </location>
</feature>
<feature type="transmembrane region" description="Helical" evidence="10">
    <location>
        <begin position="615"/>
        <end position="635"/>
    </location>
</feature>
<feature type="transmembrane region" description="Helical" evidence="10">
    <location>
        <begin position="1199"/>
        <end position="1218"/>
    </location>
</feature>
<feature type="transmembrane region" description="Helical" evidence="10">
    <location>
        <begin position="1175"/>
        <end position="1193"/>
    </location>
</feature>
<organism evidence="12 13">
    <name type="scientific">Pholiota conissans</name>
    <dbReference type="NCBI Taxonomy" id="109636"/>
    <lineage>
        <taxon>Eukaryota</taxon>
        <taxon>Fungi</taxon>
        <taxon>Dikarya</taxon>
        <taxon>Basidiomycota</taxon>
        <taxon>Agaricomycotina</taxon>
        <taxon>Agaricomycetes</taxon>
        <taxon>Agaricomycetidae</taxon>
        <taxon>Agaricales</taxon>
        <taxon>Agaricineae</taxon>
        <taxon>Strophariaceae</taxon>
        <taxon>Pholiota</taxon>
    </lineage>
</organism>
<comment type="similarity">
    <text evidence="2">Belongs to the ABC transporter superfamily. ABCG family. PDR (TC 3.A.1.205) subfamily.</text>
</comment>
<evidence type="ECO:0000256" key="10">
    <source>
        <dbReference type="SAM" id="Phobius"/>
    </source>
</evidence>
<evidence type="ECO:0000256" key="6">
    <source>
        <dbReference type="ARBA" id="ARBA00022840"/>
    </source>
</evidence>
<dbReference type="Pfam" id="PF06422">
    <property type="entry name" value="PDR_CDR"/>
    <property type="match status" value="1"/>
</dbReference>
<dbReference type="Proteomes" id="UP000807469">
    <property type="component" value="Unassembled WGS sequence"/>
</dbReference>
<feature type="domain" description="ABC transporter" evidence="11">
    <location>
        <begin position="137"/>
        <end position="394"/>
    </location>
</feature>
<dbReference type="InterPro" id="IPR013525">
    <property type="entry name" value="ABC2_TM"/>
</dbReference>
<dbReference type="FunFam" id="3.40.50.300:FF:000054">
    <property type="entry name" value="ABC multidrug transporter atrF"/>
    <property type="match status" value="1"/>
</dbReference>
<feature type="transmembrane region" description="Helical" evidence="10">
    <location>
        <begin position="575"/>
        <end position="603"/>
    </location>
</feature>
<dbReference type="Gene3D" id="3.40.50.300">
    <property type="entry name" value="P-loop containing nucleotide triphosphate hydrolases"/>
    <property type="match status" value="2"/>
</dbReference>